<protein>
    <submittedName>
        <fullName evidence="1">Uncharacterized protein</fullName>
    </submittedName>
</protein>
<accession>A0A6A6CWF9</accession>
<organism evidence="1 2">
    <name type="scientific">Zasmidium cellare ATCC 36951</name>
    <dbReference type="NCBI Taxonomy" id="1080233"/>
    <lineage>
        <taxon>Eukaryota</taxon>
        <taxon>Fungi</taxon>
        <taxon>Dikarya</taxon>
        <taxon>Ascomycota</taxon>
        <taxon>Pezizomycotina</taxon>
        <taxon>Dothideomycetes</taxon>
        <taxon>Dothideomycetidae</taxon>
        <taxon>Mycosphaerellales</taxon>
        <taxon>Mycosphaerellaceae</taxon>
        <taxon>Zasmidium</taxon>
    </lineage>
</organism>
<keyword evidence="2" id="KW-1185">Reference proteome</keyword>
<dbReference type="RefSeq" id="XP_033672416.1">
    <property type="nucleotide sequence ID" value="XM_033804587.1"/>
</dbReference>
<name>A0A6A6CWF9_ZASCE</name>
<sequence>MPNLPSPLIPYRCIPESAGGTYTFSPTSTNKQESIPRIGTTSLITCVGIYLPISSTRCFFAHINAFVRKEEFDDRDVAKSQGEEIRAAVIAKLCTEAQREKWSVRDVERCVDASKQIVVMCPSLGEKGCPRSGRYIIEGIKAFLGMDLARRMSEEHCEKLQLLGFVVHHASGEVWFLEQRWETWIDGSRDRVDEDDRRFVPQGEYVVEERSEHRDWMIVVEGKQEW</sequence>
<dbReference type="GeneID" id="54557859"/>
<dbReference type="EMBL" id="ML993583">
    <property type="protein sequence ID" value="KAF2171527.1"/>
    <property type="molecule type" value="Genomic_DNA"/>
</dbReference>
<reference evidence="1" key="1">
    <citation type="journal article" date="2020" name="Stud. Mycol.">
        <title>101 Dothideomycetes genomes: a test case for predicting lifestyles and emergence of pathogens.</title>
        <authorList>
            <person name="Haridas S."/>
            <person name="Albert R."/>
            <person name="Binder M."/>
            <person name="Bloem J."/>
            <person name="Labutti K."/>
            <person name="Salamov A."/>
            <person name="Andreopoulos B."/>
            <person name="Baker S."/>
            <person name="Barry K."/>
            <person name="Bills G."/>
            <person name="Bluhm B."/>
            <person name="Cannon C."/>
            <person name="Castanera R."/>
            <person name="Culley D."/>
            <person name="Daum C."/>
            <person name="Ezra D."/>
            <person name="Gonzalez J."/>
            <person name="Henrissat B."/>
            <person name="Kuo A."/>
            <person name="Liang C."/>
            <person name="Lipzen A."/>
            <person name="Lutzoni F."/>
            <person name="Magnuson J."/>
            <person name="Mondo S."/>
            <person name="Nolan M."/>
            <person name="Ohm R."/>
            <person name="Pangilinan J."/>
            <person name="Park H.-J."/>
            <person name="Ramirez L."/>
            <person name="Alfaro M."/>
            <person name="Sun H."/>
            <person name="Tritt A."/>
            <person name="Yoshinaga Y."/>
            <person name="Zwiers L.-H."/>
            <person name="Turgeon B."/>
            <person name="Goodwin S."/>
            <person name="Spatafora J."/>
            <person name="Crous P."/>
            <person name="Grigoriev I."/>
        </authorList>
    </citation>
    <scope>NUCLEOTIDE SEQUENCE</scope>
    <source>
        <strain evidence="1">ATCC 36951</strain>
    </source>
</reference>
<gene>
    <name evidence="1" type="ORF">M409DRAFT_18639</name>
</gene>
<proteinExistence type="predicted"/>
<evidence type="ECO:0000313" key="1">
    <source>
        <dbReference type="EMBL" id="KAF2171527.1"/>
    </source>
</evidence>
<dbReference type="Proteomes" id="UP000799537">
    <property type="component" value="Unassembled WGS sequence"/>
</dbReference>
<evidence type="ECO:0000313" key="2">
    <source>
        <dbReference type="Proteomes" id="UP000799537"/>
    </source>
</evidence>
<dbReference type="OrthoDB" id="3649979at2759"/>
<dbReference type="AlphaFoldDB" id="A0A6A6CWF9"/>